<feature type="compositionally biased region" description="Basic and acidic residues" evidence="1">
    <location>
        <begin position="67"/>
        <end position="77"/>
    </location>
</feature>
<reference evidence="3" key="1">
    <citation type="submission" date="2025-08" db="UniProtKB">
        <authorList>
            <consortium name="RefSeq"/>
        </authorList>
    </citation>
    <scope>IDENTIFICATION</scope>
    <source>
        <tissue evidence="3">Blood</tissue>
    </source>
</reference>
<evidence type="ECO:0000313" key="2">
    <source>
        <dbReference type="Proteomes" id="UP000504640"/>
    </source>
</evidence>
<proteinExistence type="predicted"/>
<dbReference type="Proteomes" id="UP000504640">
    <property type="component" value="Unplaced"/>
</dbReference>
<sequence>MALPEGEGDLHQVVIFESTEYDTHAGSQTLKSQASLEATCSGEPSLNAEVPHLPGSGSPQAKAIGAHAKDPGGERARGGGGKPQLGTGLRRRRAEKTQDRHSQTQNGGAEAEAGAPGGATRPGGPSQIAASWTRALGPSGPHWSAPGPARTGRPQPADRVAARCPRGQCRRGRRARRGRLGLTPRSAPGMGSALTSDAPRVPLEEPGKGGGAARMNGAGGCSLATSGQPRAAPLAAAKAGAATSRSPRTPGSSSRVGRGPPCPPPT</sequence>
<feature type="compositionally biased region" description="Basic residues" evidence="1">
    <location>
        <begin position="168"/>
        <end position="179"/>
    </location>
</feature>
<accession>A0A6J3I4Y7</accession>
<evidence type="ECO:0000256" key="1">
    <source>
        <dbReference type="SAM" id="MobiDB-lite"/>
    </source>
</evidence>
<gene>
    <name evidence="3" type="primary">LOC116553975</name>
</gene>
<feature type="region of interest" description="Disordered" evidence="1">
    <location>
        <begin position="23"/>
        <end position="266"/>
    </location>
</feature>
<feature type="compositionally biased region" description="Polar residues" evidence="1">
    <location>
        <begin position="25"/>
        <end position="44"/>
    </location>
</feature>
<feature type="compositionally biased region" description="Gly residues" evidence="1">
    <location>
        <begin position="208"/>
        <end position="220"/>
    </location>
</feature>
<name>A0A6J3I4Y7_SAPAP</name>
<keyword evidence="2" id="KW-1185">Reference proteome</keyword>
<feature type="compositionally biased region" description="Low complexity" evidence="1">
    <location>
        <begin position="231"/>
        <end position="259"/>
    </location>
</feature>
<organism evidence="2 3">
    <name type="scientific">Sapajus apella</name>
    <name type="common">Brown-capped capuchin</name>
    <name type="synonym">Cebus apella</name>
    <dbReference type="NCBI Taxonomy" id="9515"/>
    <lineage>
        <taxon>Eukaryota</taxon>
        <taxon>Metazoa</taxon>
        <taxon>Chordata</taxon>
        <taxon>Craniata</taxon>
        <taxon>Vertebrata</taxon>
        <taxon>Euteleostomi</taxon>
        <taxon>Mammalia</taxon>
        <taxon>Eutheria</taxon>
        <taxon>Euarchontoglires</taxon>
        <taxon>Primates</taxon>
        <taxon>Haplorrhini</taxon>
        <taxon>Platyrrhini</taxon>
        <taxon>Cebidae</taxon>
        <taxon>Cebinae</taxon>
        <taxon>Sapajus</taxon>
    </lineage>
</organism>
<protein>
    <submittedName>
        <fullName evidence="3">Uncharacterized protein LOC116553975</fullName>
    </submittedName>
</protein>
<dbReference type="AlphaFoldDB" id="A0A6J3I4Y7"/>
<dbReference type="RefSeq" id="XP_032137648.1">
    <property type="nucleotide sequence ID" value="XM_032281757.1"/>
</dbReference>
<evidence type="ECO:0000313" key="3">
    <source>
        <dbReference type="RefSeq" id="XP_032137648.1"/>
    </source>
</evidence>
<dbReference type="GeneID" id="116553975"/>